<dbReference type="EMBL" id="RJVA01000010">
    <property type="protein sequence ID" value="ROR01907.1"/>
    <property type="molecule type" value="Genomic_DNA"/>
</dbReference>
<comment type="caution">
    <text evidence="1">The sequence shown here is derived from an EMBL/GenBank/DDBJ whole genome shotgun (WGS) entry which is preliminary data.</text>
</comment>
<dbReference type="Proteomes" id="UP000276223">
    <property type="component" value="Unassembled WGS sequence"/>
</dbReference>
<dbReference type="InterPro" id="IPR049840">
    <property type="entry name" value="DVU0524-like"/>
</dbReference>
<name>A0A3N1VPT4_9BACT</name>
<accession>A0A3N1VPT4</accession>
<evidence type="ECO:0000313" key="1">
    <source>
        <dbReference type="EMBL" id="ROR01907.1"/>
    </source>
</evidence>
<reference evidence="1 2" key="1">
    <citation type="submission" date="2018-11" db="EMBL/GenBank/DDBJ databases">
        <title>Genomic Encyclopedia of Type Strains, Phase IV (KMG-IV): sequencing the most valuable type-strain genomes for metagenomic binning, comparative biology and taxonomic classification.</title>
        <authorList>
            <person name="Goeker M."/>
        </authorList>
    </citation>
    <scope>NUCLEOTIDE SEQUENCE [LARGE SCALE GENOMIC DNA]</scope>
    <source>
        <strain evidence="1 2">DSM 22027</strain>
    </source>
</reference>
<sequence length="78" mass="9014">MKVTDYHVQSVLRTYTRQLQKSRLAATFAGGEKTERPAEEKVTISEEARRRLIRDRVTSQVLKKQAYEGPFDISPMSE</sequence>
<evidence type="ECO:0000313" key="2">
    <source>
        <dbReference type="Proteomes" id="UP000276223"/>
    </source>
</evidence>
<gene>
    <name evidence="1" type="ORF">EDC27_1101</name>
</gene>
<dbReference type="OrthoDB" id="5521275at2"/>
<dbReference type="RefSeq" id="WP_148045686.1">
    <property type="nucleotide sequence ID" value="NZ_RJVA01000010.1"/>
</dbReference>
<proteinExistence type="predicted"/>
<keyword evidence="2" id="KW-1185">Reference proteome</keyword>
<dbReference type="AlphaFoldDB" id="A0A3N1VPT4"/>
<dbReference type="NCBIfam" id="NF041863">
    <property type="entry name" value="DVU0524_fam"/>
    <property type="match status" value="1"/>
</dbReference>
<organism evidence="1 2">
    <name type="scientific">Desulfosoma caldarium</name>
    <dbReference type="NCBI Taxonomy" id="610254"/>
    <lineage>
        <taxon>Bacteria</taxon>
        <taxon>Pseudomonadati</taxon>
        <taxon>Thermodesulfobacteriota</taxon>
        <taxon>Syntrophobacteria</taxon>
        <taxon>Syntrophobacterales</taxon>
        <taxon>Syntrophobacteraceae</taxon>
        <taxon>Desulfosoma</taxon>
    </lineage>
</organism>
<protein>
    <submittedName>
        <fullName evidence="1">Uncharacterized protein</fullName>
    </submittedName>
</protein>